<organism evidence="2 3">
    <name type="scientific">Austropuccinia psidii MF-1</name>
    <dbReference type="NCBI Taxonomy" id="1389203"/>
    <lineage>
        <taxon>Eukaryota</taxon>
        <taxon>Fungi</taxon>
        <taxon>Dikarya</taxon>
        <taxon>Basidiomycota</taxon>
        <taxon>Pucciniomycotina</taxon>
        <taxon>Pucciniomycetes</taxon>
        <taxon>Pucciniales</taxon>
        <taxon>Sphaerophragmiaceae</taxon>
        <taxon>Austropuccinia</taxon>
    </lineage>
</organism>
<proteinExistence type="predicted"/>
<comment type="caution">
    <text evidence="2">The sequence shown here is derived from an EMBL/GenBank/DDBJ whole genome shotgun (WGS) entry which is preliminary data.</text>
</comment>
<dbReference type="EMBL" id="AVOT02005750">
    <property type="protein sequence ID" value="MBW0479871.1"/>
    <property type="molecule type" value="Genomic_DNA"/>
</dbReference>
<dbReference type="AlphaFoldDB" id="A0A9Q3CBU9"/>
<name>A0A9Q3CBU9_9BASI</name>
<evidence type="ECO:0000313" key="2">
    <source>
        <dbReference type="EMBL" id="MBW0479871.1"/>
    </source>
</evidence>
<protein>
    <submittedName>
        <fullName evidence="2">Uncharacterized protein</fullName>
    </submittedName>
</protein>
<accession>A0A9Q3CBU9</accession>
<gene>
    <name evidence="2" type="ORF">O181_019586</name>
</gene>
<evidence type="ECO:0000313" key="3">
    <source>
        <dbReference type="Proteomes" id="UP000765509"/>
    </source>
</evidence>
<feature type="region of interest" description="Disordered" evidence="1">
    <location>
        <begin position="217"/>
        <end position="240"/>
    </location>
</feature>
<reference evidence="2" key="1">
    <citation type="submission" date="2021-03" db="EMBL/GenBank/DDBJ databases">
        <title>Draft genome sequence of rust myrtle Austropuccinia psidii MF-1, a brazilian biotype.</title>
        <authorList>
            <person name="Quecine M.C."/>
            <person name="Pachon D.M.R."/>
            <person name="Bonatelli M.L."/>
            <person name="Correr F.H."/>
            <person name="Franceschini L.M."/>
            <person name="Leite T.F."/>
            <person name="Margarido G.R.A."/>
            <person name="Almeida C.A."/>
            <person name="Ferrarezi J.A."/>
            <person name="Labate C.A."/>
        </authorList>
    </citation>
    <scope>NUCLEOTIDE SEQUENCE</scope>
    <source>
        <strain evidence="2">MF-1</strain>
    </source>
</reference>
<keyword evidence="3" id="KW-1185">Reference proteome</keyword>
<dbReference type="OrthoDB" id="2516191at2759"/>
<evidence type="ECO:0000256" key="1">
    <source>
        <dbReference type="SAM" id="MobiDB-lite"/>
    </source>
</evidence>
<dbReference type="Proteomes" id="UP000765509">
    <property type="component" value="Unassembled WGS sequence"/>
</dbReference>
<sequence length="240" mass="27023">MSQGCDIIIPDKYSSSNEEGFKSKIITLTRNNWVQWSCQLENYLVGRGQEVLLNPLSEVKIISPKYKKKNSGALSLLWTCVSPDLHGVLLANKGSFYQSWEPLGKTCGKNSIVIMCNTLLKLMSLQYHPGTSLEKHIDSFQRIYASYESITHNSSNQMEISSTIAAAFFIRSLNQDRDLSGLVQMLYDITPFDLNTVMNRVAVEHFRRGSPVDQALLADKSRPQEQPKPSNRGGFKLPCE</sequence>